<sequence length="80" mass="8927">MNLTLVERISLSVGNRVLVMTGAFPFFVVGRLIKVEPDTIHVISEFGVPGPLKNQEFAIQLEHIATFYAEESEGEIPVVW</sequence>
<proteinExistence type="predicted"/>
<evidence type="ECO:0000313" key="2">
    <source>
        <dbReference type="Proteomes" id="UP000008467"/>
    </source>
</evidence>
<gene>
    <name evidence="1" type="ordered locus">Clole_0667</name>
</gene>
<dbReference type="Proteomes" id="UP000008467">
    <property type="component" value="Chromosome"/>
</dbReference>
<reference evidence="1 2" key="1">
    <citation type="journal article" date="2011" name="J. Bacteriol.">
        <title>Complete genome sequence of the cellulose-degrading bacterium Cellulosilyticum lentocellum.</title>
        <authorList>
            <consortium name="US DOE Joint Genome Institute"/>
            <person name="Miller D.A."/>
            <person name="Suen G."/>
            <person name="Bruce D."/>
            <person name="Copeland A."/>
            <person name="Cheng J.F."/>
            <person name="Detter C."/>
            <person name="Goodwin L.A."/>
            <person name="Han C.S."/>
            <person name="Hauser L.J."/>
            <person name="Land M.L."/>
            <person name="Lapidus A."/>
            <person name="Lucas S."/>
            <person name="Meincke L."/>
            <person name="Pitluck S."/>
            <person name="Tapia R."/>
            <person name="Teshima H."/>
            <person name="Woyke T."/>
            <person name="Fox B.G."/>
            <person name="Angert E.R."/>
            <person name="Currie C.R."/>
        </authorList>
    </citation>
    <scope>NUCLEOTIDE SEQUENCE [LARGE SCALE GENOMIC DNA]</scope>
    <source>
        <strain evidence="2">ATCC 49066 / DSM 5427 / NCIMB 11756 / RHM5</strain>
    </source>
</reference>
<dbReference type="HOGENOM" id="CLU_2583292_0_0_9"/>
<dbReference type="STRING" id="642492.Clole_0667"/>
<dbReference type="EMBL" id="CP002582">
    <property type="protein sequence ID" value="ADZ82401.1"/>
    <property type="molecule type" value="Genomic_DNA"/>
</dbReference>
<protein>
    <submittedName>
        <fullName evidence="1">Uncharacterized protein</fullName>
    </submittedName>
</protein>
<dbReference type="AlphaFoldDB" id="F2JN59"/>
<accession>F2JN59</accession>
<name>F2JN59_CELLD</name>
<keyword evidence="2" id="KW-1185">Reference proteome</keyword>
<dbReference type="KEGG" id="cle:Clole_0667"/>
<evidence type="ECO:0000313" key="1">
    <source>
        <dbReference type="EMBL" id="ADZ82401.1"/>
    </source>
</evidence>
<dbReference type="RefSeq" id="WP_013655702.1">
    <property type="nucleotide sequence ID" value="NC_015275.1"/>
</dbReference>
<organism evidence="1 2">
    <name type="scientific">Cellulosilyticum lentocellum (strain ATCC 49066 / DSM 5427 / NCIMB 11756 / RHM5)</name>
    <name type="common">Clostridium lentocellum</name>
    <dbReference type="NCBI Taxonomy" id="642492"/>
    <lineage>
        <taxon>Bacteria</taxon>
        <taxon>Bacillati</taxon>
        <taxon>Bacillota</taxon>
        <taxon>Clostridia</taxon>
        <taxon>Lachnospirales</taxon>
        <taxon>Cellulosilyticaceae</taxon>
        <taxon>Cellulosilyticum</taxon>
    </lineage>
</organism>